<dbReference type="AlphaFoldDB" id="A0A2U3AF67"/>
<evidence type="ECO:0000256" key="1">
    <source>
        <dbReference type="SAM" id="Phobius"/>
    </source>
</evidence>
<evidence type="ECO:0000313" key="3">
    <source>
        <dbReference type="EMBL" id="TDR41347.1"/>
    </source>
</evidence>
<keyword evidence="5" id="KW-1185">Reference proteome</keyword>
<reference evidence="3 5" key="2">
    <citation type="submission" date="2019-03" db="EMBL/GenBank/DDBJ databases">
        <title>Genomic Encyclopedia of Type Strains, Phase IV (KMG-IV): sequencing the most valuable type-strain genomes for metagenomic binning, comparative biology and taxonomic classification.</title>
        <authorList>
            <person name="Goeker M."/>
        </authorList>
    </citation>
    <scope>NUCLEOTIDE SEQUENCE [LARGE SCALE GENOMIC DNA]</scope>
    <source>
        <strain evidence="3 5">DSM 20580</strain>
    </source>
</reference>
<gene>
    <name evidence="3" type="ORF">DFR61_10640</name>
    <name evidence="2" type="ORF">NCTC10597_01554</name>
</gene>
<accession>A0A2U3AF67</accession>
<feature type="transmembrane region" description="Helical" evidence="1">
    <location>
        <begin position="81"/>
        <end position="102"/>
    </location>
</feature>
<protein>
    <submittedName>
        <fullName evidence="2">Domain of uncharacterized function (DUF3784)</fullName>
    </submittedName>
    <submittedName>
        <fullName evidence="3">Uncharacterized protein DUF3784</fullName>
    </submittedName>
</protein>
<keyword evidence="1" id="KW-0472">Membrane</keyword>
<dbReference type="Proteomes" id="UP000294641">
    <property type="component" value="Unassembled WGS sequence"/>
</dbReference>
<feature type="transmembrane region" description="Helical" evidence="1">
    <location>
        <begin position="55"/>
        <end position="75"/>
    </location>
</feature>
<dbReference type="OrthoDB" id="2082701at2"/>
<feature type="transmembrane region" description="Helical" evidence="1">
    <location>
        <begin position="6"/>
        <end position="34"/>
    </location>
</feature>
<dbReference type="Pfam" id="PF12650">
    <property type="entry name" value="DUF3784"/>
    <property type="match status" value="1"/>
</dbReference>
<organism evidence="2 4">
    <name type="scientific">Kurthia zopfii</name>
    <dbReference type="NCBI Taxonomy" id="1650"/>
    <lineage>
        <taxon>Bacteria</taxon>
        <taxon>Bacillati</taxon>
        <taxon>Bacillota</taxon>
        <taxon>Bacilli</taxon>
        <taxon>Bacillales</taxon>
        <taxon>Caryophanaceae</taxon>
        <taxon>Kurthia</taxon>
    </lineage>
</organism>
<dbReference type="EMBL" id="SNZG01000006">
    <property type="protein sequence ID" value="TDR41347.1"/>
    <property type="molecule type" value="Genomic_DNA"/>
</dbReference>
<proteinExistence type="predicted"/>
<name>A0A2U3AF67_9BACL</name>
<sequence>MEETSGLIVIGTVIFLFVILSLYLLSGRGAFLIAGHNMLPKEDRMKIDEPALCRAMGKLMLAVTLSMLFYIPGAIYESNIFFIIGTVGIVISIIIGLIYMNIGNRYDKKDHSNL</sequence>
<dbReference type="EMBL" id="UGNP01000001">
    <property type="protein sequence ID" value="STX09852.1"/>
    <property type="molecule type" value="Genomic_DNA"/>
</dbReference>
<reference evidence="2 4" key="1">
    <citation type="submission" date="2018-06" db="EMBL/GenBank/DDBJ databases">
        <authorList>
            <consortium name="Pathogen Informatics"/>
            <person name="Doyle S."/>
        </authorList>
    </citation>
    <scope>NUCLEOTIDE SEQUENCE [LARGE SCALE GENOMIC DNA]</scope>
    <source>
        <strain evidence="2 4">NCTC10597</strain>
    </source>
</reference>
<dbReference type="RefSeq" id="WP_109348922.1">
    <property type="nucleotide sequence ID" value="NZ_BJUE01000003.1"/>
</dbReference>
<keyword evidence="1" id="KW-1133">Transmembrane helix</keyword>
<keyword evidence="1" id="KW-0812">Transmembrane</keyword>
<evidence type="ECO:0000313" key="5">
    <source>
        <dbReference type="Proteomes" id="UP000294641"/>
    </source>
</evidence>
<comment type="caution">
    <text evidence="2">The sequence shown here is derived from an EMBL/GenBank/DDBJ whole genome shotgun (WGS) entry which is preliminary data.</text>
</comment>
<evidence type="ECO:0000313" key="4">
    <source>
        <dbReference type="Proteomes" id="UP000254330"/>
    </source>
</evidence>
<evidence type="ECO:0000313" key="2">
    <source>
        <dbReference type="EMBL" id="STX09852.1"/>
    </source>
</evidence>
<dbReference type="InterPro" id="IPR017259">
    <property type="entry name" value="UCP037672"/>
</dbReference>
<dbReference type="Proteomes" id="UP000254330">
    <property type="component" value="Unassembled WGS sequence"/>
</dbReference>